<reference evidence="2" key="1">
    <citation type="journal article" date="2021" name="bioRxiv">
        <title>Whole Genome Assembly and Annotation of Northern Wild Rice, Zizania palustris L., Supports a Whole Genome Duplication in the Zizania Genus.</title>
        <authorList>
            <person name="Haas M."/>
            <person name="Kono T."/>
            <person name="Macchietto M."/>
            <person name="Millas R."/>
            <person name="McGilp L."/>
            <person name="Shao M."/>
            <person name="Duquette J."/>
            <person name="Hirsch C.N."/>
            <person name="Kimball J."/>
        </authorList>
    </citation>
    <scope>NUCLEOTIDE SEQUENCE</scope>
    <source>
        <tissue evidence="2">Fresh leaf tissue</tissue>
    </source>
</reference>
<feature type="region of interest" description="Disordered" evidence="1">
    <location>
        <begin position="61"/>
        <end position="87"/>
    </location>
</feature>
<organism evidence="2 3">
    <name type="scientific">Zizania palustris</name>
    <name type="common">Northern wild rice</name>
    <dbReference type="NCBI Taxonomy" id="103762"/>
    <lineage>
        <taxon>Eukaryota</taxon>
        <taxon>Viridiplantae</taxon>
        <taxon>Streptophyta</taxon>
        <taxon>Embryophyta</taxon>
        <taxon>Tracheophyta</taxon>
        <taxon>Spermatophyta</taxon>
        <taxon>Magnoliopsida</taxon>
        <taxon>Liliopsida</taxon>
        <taxon>Poales</taxon>
        <taxon>Poaceae</taxon>
        <taxon>BOP clade</taxon>
        <taxon>Oryzoideae</taxon>
        <taxon>Oryzeae</taxon>
        <taxon>Zizaniinae</taxon>
        <taxon>Zizania</taxon>
    </lineage>
</organism>
<dbReference type="Proteomes" id="UP000729402">
    <property type="component" value="Unassembled WGS sequence"/>
</dbReference>
<evidence type="ECO:0000256" key="1">
    <source>
        <dbReference type="SAM" id="MobiDB-lite"/>
    </source>
</evidence>
<sequence>MATVDAVPEDDPTDSRSAKDAEVATESVDMPRVITTSLDASAIADVVAVGVDIARATPEGAEATGNNALDGAITAPESLATGADAAR</sequence>
<name>A0A8J5RK94_ZIZPA</name>
<keyword evidence="3" id="KW-1185">Reference proteome</keyword>
<gene>
    <name evidence="2" type="ORF">GUJ93_ZPchr0003g16735</name>
</gene>
<feature type="region of interest" description="Disordered" evidence="1">
    <location>
        <begin position="1"/>
        <end position="26"/>
    </location>
</feature>
<comment type="caution">
    <text evidence="2">The sequence shown here is derived from an EMBL/GenBank/DDBJ whole genome shotgun (WGS) entry which is preliminary data.</text>
</comment>
<evidence type="ECO:0000313" key="2">
    <source>
        <dbReference type="EMBL" id="KAG8061070.1"/>
    </source>
</evidence>
<dbReference type="EMBL" id="JAAALK010000286">
    <property type="protein sequence ID" value="KAG8061070.1"/>
    <property type="molecule type" value="Genomic_DNA"/>
</dbReference>
<reference evidence="2" key="2">
    <citation type="submission" date="2021-02" db="EMBL/GenBank/DDBJ databases">
        <authorList>
            <person name="Kimball J.A."/>
            <person name="Haas M.W."/>
            <person name="Macchietto M."/>
            <person name="Kono T."/>
            <person name="Duquette J."/>
            <person name="Shao M."/>
        </authorList>
    </citation>
    <scope>NUCLEOTIDE SEQUENCE</scope>
    <source>
        <tissue evidence="2">Fresh leaf tissue</tissue>
    </source>
</reference>
<dbReference type="AlphaFoldDB" id="A0A8J5RK94"/>
<feature type="compositionally biased region" description="Basic and acidic residues" evidence="1">
    <location>
        <begin position="13"/>
        <end position="22"/>
    </location>
</feature>
<evidence type="ECO:0000313" key="3">
    <source>
        <dbReference type="Proteomes" id="UP000729402"/>
    </source>
</evidence>
<protein>
    <submittedName>
        <fullName evidence="2">Uncharacterized protein</fullName>
    </submittedName>
</protein>
<accession>A0A8J5RK94</accession>
<proteinExistence type="predicted"/>